<protein>
    <recommendedName>
        <fullName evidence="4">Corrinoid adenosyltransferase</fullName>
        <ecNumber evidence="4">2.5.1.17</ecNumber>
    </recommendedName>
    <alternativeName>
        <fullName evidence="4">Cob(II)alamin adenosyltransferase</fullName>
    </alternativeName>
    <alternativeName>
        <fullName evidence="4">Cob(II)yrinic acid a,c-diamide adenosyltransferase</fullName>
    </alternativeName>
    <alternativeName>
        <fullName evidence="4">Cobinamide/cobalamin adenosyltransferase</fullName>
    </alternativeName>
</protein>
<dbReference type="InterPro" id="IPR029499">
    <property type="entry name" value="PduO-typ"/>
</dbReference>
<name>A0A1F7Y971_9BACT</name>
<evidence type="ECO:0000256" key="2">
    <source>
        <dbReference type="ARBA" id="ARBA00022741"/>
    </source>
</evidence>
<evidence type="ECO:0000313" key="7">
    <source>
        <dbReference type="Proteomes" id="UP000178851"/>
    </source>
</evidence>
<dbReference type="EMBL" id="MGGI01000038">
    <property type="protein sequence ID" value="OGM23720.1"/>
    <property type="molecule type" value="Genomic_DNA"/>
</dbReference>
<proteinExistence type="inferred from homology"/>
<evidence type="ECO:0000259" key="5">
    <source>
        <dbReference type="Pfam" id="PF01923"/>
    </source>
</evidence>
<gene>
    <name evidence="6" type="ORF">A2627_02090</name>
</gene>
<dbReference type="InterPro" id="IPR036451">
    <property type="entry name" value="CblAdoTrfase-like_sf"/>
</dbReference>
<keyword evidence="4" id="KW-0169">Cobalamin biosynthesis</keyword>
<dbReference type="InterPro" id="IPR016030">
    <property type="entry name" value="CblAdoTrfase-like"/>
</dbReference>
<dbReference type="AlphaFoldDB" id="A0A1F7Y971"/>
<feature type="domain" description="Cobalamin adenosyltransferase-like" evidence="5">
    <location>
        <begin position="3"/>
        <end position="155"/>
    </location>
</feature>
<evidence type="ECO:0000256" key="1">
    <source>
        <dbReference type="ARBA" id="ARBA00022679"/>
    </source>
</evidence>
<comment type="catalytic activity">
    <reaction evidence="4">
        <text>2 cob(II)alamin + reduced [electron-transfer flavoprotein] + 2 ATP = 2 adenosylcob(III)alamin + 2 triphosphate + oxidized [electron-transfer flavoprotein] + 3 H(+)</text>
        <dbReference type="Rhea" id="RHEA:28671"/>
        <dbReference type="Rhea" id="RHEA-COMP:10685"/>
        <dbReference type="Rhea" id="RHEA-COMP:10686"/>
        <dbReference type="ChEBI" id="CHEBI:15378"/>
        <dbReference type="ChEBI" id="CHEBI:16304"/>
        <dbReference type="ChEBI" id="CHEBI:18036"/>
        <dbReference type="ChEBI" id="CHEBI:18408"/>
        <dbReference type="ChEBI" id="CHEBI:30616"/>
        <dbReference type="ChEBI" id="CHEBI:57692"/>
        <dbReference type="ChEBI" id="CHEBI:58307"/>
        <dbReference type="EC" id="2.5.1.17"/>
    </reaction>
</comment>
<dbReference type="Proteomes" id="UP000178851">
    <property type="component" value="Unassembled WGS sequence"/>
</dbReference>
<reference evidence="6 7" key="1">
    <citation type="journal article" date="2016" name="Nat. Commun.">
        <title>Thousands of microbial genomes shed light on interconnected biogeochemical processes in an aquifer system.</title>
        <authorList>
            <person name="Anantharaman K."/>
            <person name="Brown C.T."/>
            <person name="Hug L.A."/>
            <person name="Sharon I."/>
            <person name="Castelle C.J."/>
            <person name="Probst A.J."/>
            <person name="Thomas B.C."/>
            <person name="Singh A."/>
            <person name="Wilkins M.J."/>
            <person name="Karaoz U."/>
            <person name="Brodie E.L."/>
            <person name="Williams K.H."/>
            <person name="Hubbard S.S."/>
            <person name="Banfield J.F."/>
        </authorList>
    </citation>
    <scope>NUCLEOTIDE SEQUENCE [LARGE SCALE GENOMIC DNA]</scope>
</reference>
<comment type="caution">
    <text evidence="6">The sequence shown here is derived from an EMBL/GenBank/DDBJ whole genome shotgun (WGS) entry which is preliminary data.</text>
</comment>
<dbReference type="PANTHER" id="PTHR12213">
    <property type="entry name" value="CORRINOID ADENOSYLTRANSFERASE"/>
    <property type="match status" value="1"/>
</dbReference>
<accession>A0A1F7Y971</accession>
<dbReference type="PANTHER" id="PTHR12213:SF0">
    <property type="entry name" value="CORRINOID ADENOSYLTRANSFERASE MMAB"/>
    <property type="match status" value="1"/>
</dbReference>
<comment type="pathway">
    <text evidence="4">Cofactor biosynthesis; adenosylcobalamin biosynthesis; adenosylcobalamin from cob(II)yrinate a,c-diamide: step 2/7.</text>
</comment>
<evidence type="ECO:0000256" key="4">
    <source>
        <dbReference type="RuleBase" id="RU366026"/>
    </source>
</evidence>
<evidence type="ECO:0000313" key="6">
    <source>
        <dbReference type="EMBL" id="OGM23720.1"/>
    </source>
</evidence>
<comment type="catalytic activity">
    <reaction evidence="4">
        <text>2 cob(II)yrinate a,c diamide + reduced [electron-transfer flavoprotein] + 2 ATP = 2 adenosylcob(III)yrinate a,c-diamide + 2 triphosphate + oxidized [electron-transfer flavoprotein] + 3 H(+)</text>
        <dbReference type="Rhea" id="RHEA:11528"/>
        <dbReference type="Rhea" id="RHEA-COMP:10685"/>
        <dbReference type="Rhea" id="RHEA-COMP:10686"/>
        <dbReference type="ChEBI" id="CHEBI:15378"/>
        <dbReference type="ChEBI" id="CHEBI:18036"/>
        <dbReference type="ChEBI" id="CHEBI:30616"/>
        <dbReference type="ChEBI" id="CHEBI:57692"/>
        <dbReference type="ChEBI" id="CHEBI:58307"/>
        <dbReference type="ChEBI" id="CHEBI:58503"/>
        <dbReference type="ChEBI" id="CHEBI:58537"/>
        <dbReference type="EC" id="2.5.1.17"/>
    </reaction>
</comment>
<sequence length="171" mass="19590">MAIYTKRGDRGQTSLYDRQNKQNIRIDKNSLRIEAIGAIDELNSFLGIISQVKEIQKDLFVIGSILAGSELKFFRSKTKKLEKTIDKLEGELPVLKNFIIPGGSKDSAYFQYARALARRAERRVVALSKVERVKPQILSYLNRLSDYLFILARYANFGEGIKEEVWKGSRK</sequence>
<dbReference type="Gene3D" id="1.20.1200.10">
    <property type="entry name" value="Cobalamin adenosyltransferase-like"/>
    <property type="match status" value="1"/>
</dbReference>
<dbReference type="SUPFAM" id="SSF89028">
    <property type="entry name" value="Cobalamin adenosyltransferase-like"/>
    <property type="match status" value="1"/>
</dbReference>
<dbReference type="GO" id="GO:0008817">
    <property type="term" value="F:corrinoid adenosyltransferase activity"/>
    <property type="evidence" value="ECO:0007669"/>
    <property type="project" value="UniProtKB-UniRule"/>
</dbReference>
<keyword evidence="2 4" id="KW-0547">Nucleotide-binding</keyword>
<keyword evidence="1 4" id="KW-0808">Transferase</keyword>
<comment type="similarity">
    <text evidence="4">Belongs to the Cob(I)alamin adenosyltransferase family.</text>
</comment>
<organism evidence="6 7">
    <name type="scientific">Candidatus Woesebacteria bacterium RIFCSPHIGHO2_01_FULL_39_28</name>
    <dbReference type="NCBI Taxonomy" id="1802496"/>
    <lineage>
        <taxon>Bacteria</taxon>
        <taxon>Candidatus Woeseibacteriota</taxon>
    </lineage>
</organism>
<dbReference type="EC" id="2.5.1.17" evidence="4"/>
<dbReference type="GO" id="GO:0005524">
    <property type="term" value="F:ATP binding"/>
    <property type="evidence" value="ECO:0007669"/>
    <property type="project" value="UniProtKB-UniRule"/>
</dbReference>
<dbReference type="GO" id="GO:0009236">
    <property type="term" value="P:cobalamin biosynthetic process"/>
    <property type="evidence" value="ECO:0007669"/>
    <property type="project" value="UniProtKB-UniRule"/>
</dbReference>
<dbReference type="UniPathway" id="UPA00148">
    <property type="reaction ID" value="UER00233"/>
</dbReference>
<dbReference type="NCBIfam" id="TIGR00636">
    <property type="entry name" value="PduO_Nterm"/>
    <property type="match status" value="1"/>
</dbReference>
<keyword evidence="3 4" id="KW-0067">ATP-binding</keyword>
<dbReference type="Pfam" id="PF01923">
    <property type="entry name" value="Cob_adeno_trans"/>
    <property type="match status" value="1"/>
</dbReference>
<evidence type="ECO:0000256" key="3">
    <source>
        <dbReference type="ARBA" id="ARBA00022840"/>
    </source>
</evidence>